<proteinExistence type="predicted"/>
<feature type="compositionally biased region" description="Low complexity" evidence="1">
    <location>
        <begin position="13"/>
        <end position="23"/>
    </location>
</feature>
<dbReference type="KEGG" id="sen:SACE_4751"/>
<feature type="compositionally biased region" description="Basic residues" evidence="1">
    <location>
        <begin position="140"/>
        <end position="153"/>
    </location>
</feature>
<feature type="compositionally biased region" description="Basic and acidic residues" evidence="1">
    <location>
        <begin position="44"/>
        <end position="58"/>
    </location>
</feature>
<evidence type="ECO:0000256" key="1">
    <source>
        <dbReference type="SAM" id="MobiDB-lite"/>
    </source>
</evidence>
<reference evidence="2 3" key="1">
    <citation type="journal article" date="2007" name="Nat. Biotechnol.">
        <title>Complete genome sequence of the erythromycin-producing bacterium Saccharopolyspora erythraea NRRL23338.</title>
        <authorList>
            <person name="Oliynyk M."/>
            <person name="Samborskyy M."/>
            <person name="Lester J.B."/>
            <person name="Mironenko T."/>
            <person name="Scott N."/>
            <person name="Dickens S."/>
            <person name="Haydock S.F."/>
            <person name="Leadlay P.F."/>
        </authorList>
    </citation>
    <scope>NUCLEOTIDE SEQUENCE [LARGE SCALE GENOMIC DNA]</scope>
    <source>
        <strain evidence="3">ATCC 11635 / DSM 40517 / JCM 4748 / NBRC 13426 / NCIMB 8594 / NRRL 2338</strain>
    </source>
</reference>
<dbReference type="HOGENOM" id="CLU_1711951_0_0_11"/>
<dbReference type="EMBL" id="AM420293">
    <property type="protein sequence ID" value="CAM04019.1"/>
    <property type="molecule type" value="Genomic_DNA"/>
</dbReference>
<dbReference type="AlphaFoldDB" id="A4FIZ4"/>
<dbReference type="Proteomes" id="UP000006728">
    <property type="component" value="Chromosome"/>
</dbReference>
<gene>
    <name evidence="2" type="ordered locus">SACE_4751</name>
</gene>
<organism evidence="2 3">
    <name type="scientific">Saccharopolyspora erythraea (strain ATCC 11635 / DSM 40517 / JCM 4748 / NBRC 13426 / NCIMB 8594 / NRRL 2338)</name>
    <dbReference type="NCBI Taxonomy" id="405948"/>
    <lineage>
        <taxon>Bacteria</taxon>
        <taxon>Bacillati</taxon>
        <taxon>Actinomycetota</taxon>
        <taxon>Actinomycetes</taxon>
        <taxon>Pseudonocardiales</taxon>
        <taxon>Pseudonocardiaceae</taxon>
        <taxon>Saccharopolyspora</taxon>
    </lineage>
</organism>
<protein>
    <submittedName>
        <fullName evidence="2">Uncharacterized protein</fullName>
    </submittedName>
</protein>
<evidence type="ECO:0000313" key="3">
    <source>
        <dbReference type="Proteomes" id="UP000006728"/>
    </source>
</evidence>
<name>A4FIZ4_SACEN</name>
<feature type="region of interest" description="Disordered" evidence="1">
    <location>
        <begin position="1"/>
        <end position="153"/>
    </location>
</feature>
<accession>A4FIZ4</accession>
<keyword evidence="3" id="KW-1185">Reference proteome</keyword>
<evidence type="ECO:0000313" key="2">
    <source>
        <dbReference type="EMBL" id="CAM04019.1"/>
    </source>
</evidence>
<sequence length="153" mass="16265">MRPATFHSRTVRSVPAMASSAPSGSGGTAAGPWSRPTCWQSPSDRCRQEDSASCEKRMPFSGSQYMIGPRAVASAGRPGSAPATRGRSPTRHSASSSVARERAVPALRLRPGGRCRTNALRARDRPTTRGAGDQRGFRASVRRTGHGKHLARA</sequence>
<dbReference type="STRING" id="405948.SACE_4751"/>